<evidence type="ECO:0000259" key="11">
    <source>
        <dbReference type="PROSITE" id="PS50089"/>
    </source>
</evidence>
<feature type="domain" description="RING-type" evidence="11">
    <location>
        <begin position="6"/>
        <end position="50"/>
    </location>
</feature>
<dbReference type="InterPro" id="IPR001841">
    <property type="entry name" value="Znf_RING"/>
</dbReference>
<dbReference type="PANTHER" id="PTHR12683">
    <property type="entry name" value="CDK-ACTIVATING KINASE ASSEMBLY FACTOR MAT1"/>
    <property type="match status" value="1"/>
</dbReference>
<dbReference type="Pfam" id="PF25811">
    <property type="entry name" value="CAK-anch_MAT1"/>
    <property type="match status" value="1"/>
</dbReference>
<proteinExistence type="predicted"/>
<dbReference type="OrthoDB" id="5963at2759"/>
<evidence type="ECO:0000256" key="8">
    <source>
        <dbReference type="ARBA" id="ARBA00077720"/>
    </source>
</evidence>
<evidence type="ECO:0000313" key="12">
    <source>
        <dbReference type="EMBL" id="CAG9803298.1"/>
    </source>
</evidence>
<dbReference type="Pfam" id="PF17121">
    <property type="entry name" value="zf-C3HC4_5"/>
    <property type="match status" value="1"/>
</dbReference>
<keyword evidence="13" id="KW-1185">Reference proteome</keyword>
<sequence length="310" mass="36434">MEEDGCPRCKTTKYRNPSLKLMVNICGHTLCENCVELLFIKGANTCPECNIPLRRNNFRVQLFDPHVEKELDIRKRILKDFNKKEEDFATLEEHNAYLEEIEDIIFNLCHDIDILETNKRIEQYKKENRESIVKNRQKISKEEFELEVILENEKEISEVRNKELTVIQENAKKKKTLEKEKLIDELMFSSGDAKSIVQTYAEKMEEDKKELDLAPPPPKLTKFSTGIRFSSSIQQQYLPVPKIDEGPIFIYEEPEIELYGPNIPRYEEISEKNYLKHIRQENQTERAGGFQSKIACYRAITEAMQGLYPF</sequence>
<reference evidence="12" key="1">
    <citation type="submission" date="2022-01" db="EMBL/GenBank/DDBJ databases">
        <authorList>
            <person name="King R."/>
        </authorList>
    </citation>
    <scope>NUCLEOTIDE SEQUENCE</scope>
</reference>
<evidence type="ECO:0000256" key="3">
    <source>
        <dbReference type="ARBA" id="ARBA00022771"/>
    </source>
</evidence>
<protein>
    <recommendedName>
        <fullName evidence="6">CDK-activating kinase assembly factor MAT1</fullName>
    </recommendedName>
    <alternativeName>
        <fullName evidence="9">CDK7/cyclin-H assembly factor</fullName>
    </alternativeName>
    <alternativeName>
        <fullName evidence="7">Menage a trois</fullName>
    </alternativeName>
    <alternativeName>
        <fullName evidence="8">RING finger protein MAT1</fullName>
    </alternativeName>
</protein>
<dbReference type="PROSITE" id="PS50089">
    <property type="entry name" value="ZF_RING_2"/>
    <property type="match status" value="1"/>
</dbReference>
<dbReference type="Gene3D" id="3.30.40.10">
    <property type="entry name" value="Zinc/RING finger domain, C3HC4 (zinc finger)"/>
    <property type="match status" value="1"/>
</dbReference>
<evidence type="ECO:0000256" key="4">
    <source>
        <dbReference type="ARBA" id="ARBA00022833"/>
    </source>
</evidence>
<evidence type="ECO:0000256" key="10">
    <source>
        <dbReference type="PROSITE-ProRule" id="PRU00175"/>
    </source>
</evidence>
<dbReference type="PROSITE" id="PS00518">
    <property type="entry name" value="ZF_RING_1"/>
    <property type="match status" value="1"/>
</dbReference>
<evidence type="ECO:0000256" key="9">
    <source>
        <dbReference type="ARBA" id="ARBA00083888"/>
    </source>
</evidence>
<evidence type="ECO:0000256" key="1">
    <source>
        <dbReference type="ARBA" id="ARBA00004123"/>
    </source>
</evidence>
<dbReference type="InterPro" id="IPR017907">
    <property type="entry name" value="Znf_RING_CS"/>
</dbReference>
<dbReference type="GO" id="GO:0061575">
    <property type="term" value="F:cyclin-dependent protein serine/threonine kinase activator activity"/>
    <property type="evidence" value="ECO:0007669"/>
    <property type="project" value="InterPro"/>
</dbReference>
<dbReference type="GO" id="GO:0006289">
    <property type="term" value="P:nucleotide-excision repair"/>
    <property type="evidence" value="ECO:0007669"/>
    <property type="project" value="InterPro"/>
</dbReference>
<dbReference type="InterPro" id="IPR004575">
    <property type="entry name" value="MAT1/Tfb3"/>
</dbReference>
<dbReference type="Pfam" id="PF06391">
    <property type="entry name" value="MAT1"/>
    <property type="match status" value="1"/>
</dbReference>
<keyword evidence="5" id="KW-0539">Nucleus</keyword>
<comment type="subcellular location">
    <subcellularLocation>
        <location evidence="1">Nucleus</location>
    </subcellularLocation>
</comment>
<keyword evidence="4" id="KW-0862">Zinc</keyword>
<name>A0A9N9RVI6_9DIPT</name>
<dbReference type="InterPro" id="IPR057657">
    <property type="entry name" value="MAT1_CAK-anch"/>
</dbReference>
<evidence type="ECO:0000256" key="7">
    <source>
        <dbReference type="ARBA" id="ARBA00077380"/>
    </source>
</evidence>
<dbReference type="InterPro" id="IPR015877">
    <property type="entry name" value="MAT1_centre"/>
</dbReference>
<dbReference type="FunFam" id="3.30.40.10:FF:000037">
    <property type="entry name" value="Cdk-activating kinase assembly factor MAT1, centre"/>
    <property type="match status" value="1"/>
</dbReference>
<evidence type="ECO:0000256" key="5">
    <source>
        <dbReference type="ARBA" id="ARBA00023242"/>
    </source>
</evidence>
<dbReference type="GO" id="GO:0008270">
    <property type="term" value="F:zinc ion binding"/>
    <property type="evidence" value="ECO:0007669"/>
    <property type="project" value="UniProtKB-KW"/>
</dbReference>
<evidence type="ECO:0000256" key="2">
    <source>
        <dbReference type="ARBA" id="ARBA00022723"/>
    </source>
</evidence>
<dbReference type="PANTHER" id="PTHR12683:SF13">
    <property type="entry name" value="CDK-ACTIVATING KINASE ASSEMBLY FACTOR MAT1"/>
    <property type="match status" value="1"/>
</dbReference>
<reference evidence="12" key="2">
    <citation type="submission" date="2022-10" db="EMBL/GenBank/DDBJ databases">
        <authorList>
            <consortium name="ENA_rothamsted_submissions"/>
            <consortium name="culmorum"/>
            <person name="King R."/>
        </authorList>
    </citation>
    <scope>NUCLEOTIDE SEQUENCE</scope>
</reference>
<dbReference type="InterPro" id="IPR013083">
    <property type="entry name" value="Znf_RING/FYVE/PHD"/>
</dbReference>
<evidence type="ECO:0000256" key="6">
    <source>
        <dbReference type="ARBA" id="ARBA00074719"/>
    </source>
</evidence>
<accession>A0A9N9RVI6</accession>
<dbReference type="GO" id="GO:0005675">
    <property type="term" value="C:transcription factor TFIIH holo complex"/>
    <property type="evidence" value="ECO:0007669"/>
    <property type="project" value="InterPro"/>
</dbReference>
<keyword evidence="2" id="KW-0479">Metal-binding</keyword>
<evidence type="ECO:0000313" key="13">
    <source>
        <dbReference type="Proteomes" id="UP001153620"/>
    </source>
</evidence>
<dbReference type="EMBL" id="OU895878">
    <property type="protein sequence ID" value="CAG9803298.1"/>
    <property type="molecule type" value="Genomic_DNA"/>
</dbReference>
<dbReference type="NCBIfam" id="TIGR00570">
    <property type="entry name" value="cdk7"/>
    <property type="match status" value="1"/>
</dbReference>
<gene>
    <name evidence="12" type="ORF">CHIRRI_LOCUS6199</name>
</gene>
<dbReference type="SUPFAM" id="SSF57850">
    <property type="entry name" value="RING/U-box"/>
    <property type="match status" value="1"/>
</dbReference>
<keyword evidence="3 10" id="KW-0863">Zinc-finger</keyword>
<dbReference type="GO" id="GO:0006357">
    <property type="term" value="P:regulation of transcription by RNA polymerase II"/>
    <property type="evidence" value="ECO:0007669"/>
    <property type="project" value="TreeGrafter"/>
</dbReference>
<dbReference type="CDD" id="cd16517">
    <property type="entry name" value="RING-HC_MAT1"/>
    <property type="match status" value="1"/>
</dbReference>
<dbReference type="AlphaFoldDB" id="A0A9N9RVI6"/>
<organism evidence="12 13">
    <name type="scientific">Chironomus riparius</name>
    <dbReference type="NCBI Taxonomy" id="315576"/>
    <lineage>
        <taxon>Eukaryota</taxon>
        <taxon>Metazoa</taxon>
        <taxon>Ecdysozoa</taxon>
        <taxon>Arthropoda</taxon>
        <taxon>Hexapoda</taxon>
        <taxon>Insecta</taxon>
        <taxon>Pterygota</taxon>
        <taxon>Neoptera</taxon>
        <taxon>Endopterygota</taxon>
        <taxon>Diptera</taxon>
        <taxon>Nematocera</taxon>
        <taxon>Chironomoidea</taxon>
        <taxon>Chironomidae</taxon>
        <taxon>Chironominae</taxon>
        <taxon>Chironomus</taxon>
    </lineage>
</organism>
<dbReference type="Proteomes" id="UP001153620">
    <property type="component" value="Chromosome 2"/>
</dbReference>